<name>A0ABU5CTS5_9BACI</name>
<feature type="domain" description="N-acetyltransferase" evidence="1">
    <location>
        <begin position="9"/>
        <end position="85"/>
    </location>
</feature>
<evidence type="ECO:0000259" key="1">
    <source>
        <dbReference type="Pfam" id="PF13302"/>
    </source>
</evidence>
<accession>A0ABU5CTS5</accession>
<proteinExistence type="predicted"/>
<protein>
    <submittedName>
        <fullName evidence="2">GNAT family N-acetyltransferase</fullName>
    </submittedName>
</protein>
<gene>
    <name evidence="2" type="ORF">RWD45_15870</name>
</gene>
<organism evidence="2 3">
    <name type="scientific">Paracerasibacillus soli</name>
    <dbReference type="NCBI Taxonomy" id="480284"/>
    <lineage>
        <taxon>Bacteria</taxon>
        <taxon>Bacillati</taxon>
        <taxon>Bacillota</taxon>
        <taxon>Bacilli</taxon>
        <taxon>Bacillales</taxon>
        <taxon>Bacillaceae</taxon>
        <taxon>Paracerasibacillus</taxon>
    </lineage>
</organism>
<sequence>MGDIFNSERIILREMERKDWKDVHQYASQDKVCQYQPWGPNSEQESKDFVEQVILDAEKDHRSRFVFAIILKEHGEMIGLAKLICATVRIE</sequence>
<keyword evidence="3" id="KW-1185">Reference proteome</keyword>
<reference evidence="2 3" key="1">
    <citation type="submission" date="2023-10" db="EMBL/GenBank/DDBJ databases">
        <title>Virgibacillus soli CC-YMP-6 genome.</title>
        <authorList>
            <person name="Miliotis G."/>
            <person name="Sengupta P."/>
            <person name="Hameed A."/>
            <person name="Chuvochina M."/>
            <person name="Mcdonagh F."/>
            <person name="Simpson A.C."/>
            <person name="Singh N.K."/>
            <person name="Rekha P.D."/>
            <person name="Raman K."/>
            <person name="Hugenholtz P."/>
            <person name="Venkateswaran K."/>
        </authorList>
    </citation>
    <scope>NUCLEOTIDE SEQUENCE [LARGE SCALE GENOMIC DNA]</scope>
    <source>
        <strain evidence="2 3">CC-YMP-6</strain>
    </source>
</reference>
<comment type="caution">
    <text evidence="2">The sequence shown here is derived from an EMBL/GenBank/DDBJ whole genome shotgun (WGS) entry which is preliminary data.</text>
</comment>
<dbReference type="InterPro" id="IPR016181">
    <property type="entry name" value="Acyl_CoA_acyltransferase"/>
</dbReference>
<dbReference type="RefSeq" id="WP_320380566.1">
    <property type="nucleotide sequence ID" value="NZ_JAWDIQ010000002.1"/>
</dbReference>
<dbReference type="Proteomes" id="UP001275315">
    <property type="component" value="Unassembled WGS sequence"/>
</dbReference>
<evidence type="ECO:0000313" key="3">
    <source>
        <dbReference type="Proteomes" id="UP001275315"/>
    </source>
</evidence>
<dbReference type="InterPro" id="IPR000182">
    <property type="entry name" value="GNAT_dom"/>
</dbReference>
<evidence type="ECO:0000313" key="2">
    <source>
        <dbReference type="EMBL" id="MDY0409774.1"/>
    </source>
</evidence>
<dbReference type="Gene3D" id="3.40.630.30">
    <property type="match status" value="1"/>
</dbReference>
<dbReference type="EMBL" id="JAWDIQ010000002">
    <property type="protein sequence ID" value="MDY0409774.1"/>
    <property type="molecule type" value="Genomic_DNA"/>
</dbReference>
<dbReference type="SUPFAM" id="SSF55729">
    <property type="entry name" value="Acyl-CoA N-acyltransferases (Nat)"/>
    <property type="match status" value="1"/>
</dbReference>
<dbReference type="Pfam" id="PF13302">
    <property type="entry name" value="Acetyltransf_3"/>
    <property type="match status" value="1"/>
</dbReference>